<dbReference type="PROSITE" id="PS50948">
    <property type="entry name" value="PAN"/>
    <property type="match status" value="1"/>
</dbReference>
<evidence type="ECO:0000256" key="9">
    <source>
        <dbReference type="ARBA" id="ARBA00022741"/>
    </source>
</evidence>
<dbReference type="GO" id="GO:0106310">
    <property type="term" value="F:protein serine kinase activity"/>
    <property type="evidence" value="ECO:0007669"/>
    <property type="project" value="RHEA"/>
</dbReference>
<evidence type="ECO:0000313" key="27">
    <source>
        <dbReference type="Proteomes" id="UP000027138"/>
    </source>
</evidence>
<sequence>MEEDLGEDGEGKVKEEDKGEDGEGKVKEEDKGEDGEGKVKEEDKGEDGEGKVKEEDKGEDGEADRITANQSLSGDQIIISNGGTFTLGFFKPGNTSKYYIGMWYNKISQRTIVWVANRETPVSDRYSSELAISNGNLVLLNESKIPIWSTNLKSNTSKSLEAILLDDGNFILNGSVSKEPLWQSFDHPADTWLPGAKVGLNKVTRENTRLVSWKSKEDPAPGLFSFELDPNGSSQCYVLLNNTKVIWSSGTWNGQTFTLIPKFMLNYIYNFSYVNNANENYFKYSLYGNYAIYRFVMDIRGQIQRQSWSEPSKQWQLFWAEPRVQCEDYAYCGAFGSCNINSKRLCHCLTGFDPKSGDDWNSEFYSGGCVRRMSLQCGNSSLVNGKGDGFLASYNMILPENSETVAVGSGEKCELRCSNDCHCTAYAYENYQCLIWIGDLLDVKQVADGDPSGKTLHVRLAASEFSSSKNNKGVIIGAVVGLVAVVGVGLVIFLIFRRKRRRKLGKTVTGSLIAFRYRELQNATKNFSEKLGKGGFGSVYKGTLPDSSVIAVKKLESISQGEKQFRAEVNTVGSIQHVNLVGLRGFCSEGTKKLLVYDYMPNGSLDFHIFREKTLGWNNRYSVALETARGLAYLHDKCRDCIIHCDIKAENILLDAEMRPKVADFGLAKLVGRDFSRVLTSIRGTRGYLAPEWLSGVPITAKVDVYSFGMMLFELVSGRRNSQRPEDREVKFFPTWVARQITEGGDILRLLDPRLDGNADLDKLIRVCKVACWCIQDDETQRPSMGQVVQILEGVLNVNLPPIPRSLAEFFDDSCTESSSSLSIQSQSQTQSRNPMASSQATSGKSSVPSLSDSTFA</sequence>
<dbReference type="AlphaFoldDB" id="A0A067LBK7"/>
<evidence type="ECO:0000256" key="16">
    <source>
        <dbReference type="ARBA" id="ARBA00023180"/>
    </source>
</evidence>
<reference evidence="26 27" key="1">
    <citation type="journal article" date="2014" name="PLoS ONE">
        <title>Global Analysis of Gene Expression Profiles in Physic Nut (Jatropha curcas L.) Seedlings Exposed to Salt Stress.</title>
        <authorList>
            <person name="Zhang L."/>
            <person name="Zhang C."/>
            <person name="Wu P."/>
            <person name="Chen Y."/>
            <person name="Li M."/>
            <person name="Jiang H."/>
            <person name="Wu G."/>
        </authorList>
    </citation>
    <scope>NUCLEOTIDE SEQUENCE [LARGE SCALE GENOMIC DNA]</scope>
    <source>
        <strain evidence="27">cv. GZQX0401</strain>
        <tissue evidence="26">Young leaves</tissue>
    </source>
</reference>
<dbReference type="STRING" id="180498.A0A067LBK7"/>
<evidence type="ECO:0000256" key="15">
    <source>
        <dbReference type="ARBA" id="ARBA00023170"/>
    </source>
</evidence>
<evidence type="ECO:0000256" key="21">
    <source>
        <dbReference type="SAM" id="MobiDB-lite"/>
    </source>
</evidence>
<dbReference type="Pfam" id="PF08276">
    <property type="entry name" value="PAN_2"/>
    <property type="match status" value="1"/>
</dbReference>
<evidence type="ECO:0000256" key="18">
    <source>
        <dbReference type="ARBA" id="ARBA00048679"/>
    </source>
</evidence>
<evidence type="ECO:0000256" key="8">
    <source>
        <dbReference type="ARBA" id="ARBA00022734"/>
    </source>
</evidence>
<keyword evidence="2" id="KW-1003">Cell membrane</keyword>
<feature type="region of interest" description="Disordered" evidence="21">
    <location>
        <begin position="819"/>
        <end position="857"/>
    </location>
</feature>
<keyword evidence="15" id="KW-0675">Receptor</keyword>
<evidence type="ECO:0000256" key="1">
    <source>
        <dbReference type="ARBA" id="ARBA00004251"/>
    </source>
</evidence>
<dbReference type="EC" id="2.7.11.1" evidence="19"/>
<evidence type="ECO:0000259" key="23">
    <source>
        <dbReference type="PROSITE" id="PS50011"/>
    </source>
</evidence>
<feature type="compositionally biased region" description="Low complexity" evidence="21">
    <location>
        <begin position="819"/>
        <end position="832"/>
    </location>
</feature>
<keyword evidence="8" id="KW-0430">Lectin</keyword>
<dbReference type="PIRSF" id="PIRSF000641">
    <property type="entry name" value="SRK"/>
    <property type="match status" value="1"/>
</dbReference>
<evidence type="ECO:0000259" key="24">
    <source>
        <dbReference type="PROSITE" id="PS50927"/>
    </source>
</evidence>
<dbReference type="PANTHER" id="PTHR47974">
    <property type="entry name" value="OS07G0415500 PROTEIN"/>
    <property type="match status" value="1"/>
</dbReference>
<dbReference type="Gene3D" id="1.10.510.10">
    <property type="entry name" value="Transferase(Phosphotransferase) domain 1"/>
    <property type="match status" value="1"/>
</dbReference>
<dbReference type="PROSITE" id="PS50927">
    <property type="entry name" value="BULB_LECTIN"/>
    <property type="match status" value="1"/>
</dbReference>
<dbReference type="SMART" id="SM00108">
    <property type="entry name" value="B_lectin"/>
    <property type="match status" value="1"/>
</dbReference>
<dbReference type="InterPro" id="IPR008271">
    <property type="entry name" value="Ser/Thr_kinase_AS"/>
</dbReference>
<feature type="binding site" evidence="20">
    <location>
        <position position="554"/>
    </location>
    <ligand>
        <name>ATP</name>
        <dbReference type="ChEBI" id="CHEBI:30616"/>
    </ligand>
</feature>
<dbReference type="InterPro" id="IPR036426">
    <property type="entry name" value="Bulb-type_lectin_dom_sf"/>
</dbReference>
<dbReference type="GO" id="GO:0048544">
    <property type="term" value="P:recognition of pollen"/>
    <property type="evidence" value="ECO:0007669"/>
    <property type="project" value="InterPro"/>
</dbReference>
<dbReference type="InterPro" id="IPR001480">
    <property type="entry name" value="Bulb-type_lectin_dom"/>
</dbReference>
<dbReference type="GO" id="GO:0005524">
    <property type="term" value="F:ATP binding"/>
    <property type="evidence" value="ECO:0007669"/>
    <property type="project" value="UniProtKB-UniRule"/>
</dbReference>
<feature type="domain" description="Bulb-type lectin" evidence="24">
    <location>
        <begin position="63"/>
        <end position="185"/>
    </location>
</feature>
<comment type="similarity">
    <text evidence="19">Belongs to the protein kinase superfamily. Ser/Thr protein kinase family.</text>
</comment>
<dbReference type="EMBL" id="KK914248">
    <property type="protein sequence ID" value="KDP44608.1"/>
    <property type="molecule type" value="Genomic_DNA"/>
</dbReference>
<dbReference type="FunFam" id="1.10.510.10:FF:000227">
    <property type="entry name" value="Serine/threonine-protein kinase"/>
    <property type="match status" value="1"/>
</dbReference>
<dbReference type="FunFam" id="2.90.10.10:FF:000002">
    <property type="entry name" value="Serine/threonine-protein kinase"/>
    <property type="match status" value="1"/>
</dbReference>
<keyword evidence="5 19" id="KW-0808">Transferase</keyword>
<comment type="subcellular location">
    <subcellularLocation>
        <location evidence="1">Cell membrane</location>
        <topology evidence="1">Single-pass type I membrane protein</topology>
    </subcellularLocation>
</comment>
<evidence type="ECO:0000256" key="11">
    <source>
        <dbReference type="ARBA" id="ARBA00022840"/>
    </source>
</evidence>
<dbReference type="SMART" id="SM00473">
    <property type="entry name" value="PAN_AP"/>
    <property type="match status" value="1"/>
</dbReference>
<evidence type="ECO:0000313" key="26">
    <source>
        <dbReference type="EMBL" id="KDP44608.1"/>
    </source>
</evidence>
<dbReference type="OrthoDB" id="1481013at2759"/>
<evidence type="ECO:0000256" key="10">
    <source>
        <dbReference type="ARBA" id="ARBA00022777"/>
    </source>
</evidence>
<keyword evidence="16" id="KW-0325">Glycoprotein</keyword>
<dbReference type="InterPro" id="IPR011009">
    <property type="entry name" value="Kinase-like_dom_sf"/>
</dbReference>
<evidence type="ECO:0000256" key="3">
    <source>
        <dbReference type="ARBA" id="ARBA00022527"/>
    </source>
</evidence>
<evidence type="ECO:0000256" key="4">
    <source>
        <dbReference type="ARBA" id="ARBA00022553"/>
    </source>
</evidence>
<dbReference type="PROSITE" id="PS00108">
    <property type="entry name" value="PROTEIN_KINASE_ST"/>
    <property type="match status" value="1"/>
</dbReference>
<dbReference type="Pfam" id="PF00069">
    <property type="entry name" value="Pkinase"/>
    <property type="match status" value="1"/>
</dbReference>
<dbReference type="InterPro" id="IPR017441">
    <property type="entry name" value="Protein_kinase_ATP_BS"/>
</dbReference>
<dbReference type="PROSITE" id="PS00107">
    <property type="entry name" value="PROTEIN_KINASE_ATP"/>
    <property type="match status" value="1"/>
</dbReference>
<evidence type="ECO:0000256" key="6">
    <source>
        <dbReference type="ARBA" id="ARBA00022692"/>
    </source>
</evidence>
<feature type="domain" description="Apple" evidence="25">
    <location>
        <begin position="377"/>
        <end position="461"/>
    </location>
</feature>
<evidence type="ECO:0000256" key="13">
    <source>
        <dbReference type="ARBA" id="ARBA00023136"/>
    </source>
</evidence>
<feature type="compositionally biased region" description="Polar residues" evidence="21">
    <location>
        <begin position="833"/>
        <end position="857"/>
    </location>
</feature>
<feature type="region of interest" description="Disordered" evidence="21">
    <location>
        <begin position="1"/>
        <end position="69"/>
    </location>
</feature>
<keyword evidence="13 22" id="KW-0472">Membrane</keyword>
<dbReference type="Pfam" id="PF00954">
    <property type="entry name" value="S_locus_glycop"/>
    <property type="match status" value="1"/>
</dbReference>
<dbReference type="GO" id="GO:0030246">
    <property type="term" value="F:carbohydrate binding"/>
    <property type="evidence" value="ECO:0007669"/>
    <property type="project" value="UniProtKB-KW"/>
</dbReference>
<dbReference type="GO" id="GO:0004674">
    <property type="term" value="F:protein serine/threonine kinase activity"/>
    <property type="evidence" value="ECO:0007669"/>
    <property type="project" value="UniProtKB-KW"/>
</dbReference>
<gene>
    <name evidence="26" type="ORF">JCGZ_19750</name>
</gene>
<dbReference type="Gene3D" id="2.90.10.10">
    <property type="entry name" value="Bulb-type lectin domain"/>
    <property type="match status" value="1"/>
</dbReference>
<organism evidence="26 27">
    <name type="scientific">Jatropha curcas</name>
    <name type="common">Barbados nut</name>
    <dbReference type="NCBI Taxonomy" id="180498"/>
    <lineage>
        <taxon>Eukaryota</taxon>
        <taxon>Viridiplantae</taxon>
        <taxon>Streptophyta</taxon>
        <taxon>Embryophyta</taxon>
        <taxon>Tracheophyta</taxon>
        <taxon>Spermatophyta</taxon>
        <taxon>Magnoliopsida</taxon>
        <taxon>eudicotyledons</taxon>
        <taxon>Gunneridae</taxon>
        <taxon>Pentapetalae</taxon>
        <taxon>rosids</taxon>
        <taxon>fabids</taxon>
        <taxon>Malpighiales</taxon>
        <taxon>Euphorbiaceae</taxon>
        <taxon>Crotonoideae</taxon>
        <taxon>Jatropheae</taxon>
        <taxon>Jatropha</taxon>
    </lineage>
</organism>
<name>A0A067LBK7_JATCU</name>
<dbReference type="CDD" id="cd01098">
    <property type="entry name" value="PAN_AP_plant"/>
    <property type="match status" value="1"/>
</dbReference>
<comment type="catalytic activity">
    <reaction evidence="18 19">
        <text>L-seryl-[protein] + ATP = O-phospho-L-seryl-[protein] + ADP + H(+)</text>
        <dbReference type="Rhea" id="RHEA:17989"/>
        <dbReference type="Rhea" id="RHEA-COMP:9863"/>
        <dbReference type="Rhea" id="RHEA-COMP:11604"/>
        <dbReference type="ChEBI" id="CHEBI:15378"/>
        <dbReference type="ChEBI" id="CHEBI:29999"/>
        <dbReference type="ChEBI" id="CHEBI:30616"/>
        <dbReference type="ChEBI" id="CHEBI:83421"/>
        <dbReference type="ChEBI" id="CHEBI:456216"/>
        <dbReference type="EC" id="2.7.11.1"/>
    </reaction>
</comment>
<keyword evidence="3 19" id="KW-0723">Serine/threonine-protein kinase</keyword>
<evidence type="ECO:0000256" key="14">
    <source>
        <dbReference type="ARBA" id="ARBA00023157"/>
    </source>
</evidence>
<keyword evidence="27" id="KW-1185">Reference proteome</keyword>
<dbReference type="InterPro" id="IPR024171">
    <property type="entry name" value="SRK-like_kinase"/>
</dbReference>
<keyword evidence="14" id="KW-1015">Disulfide bond</keyword>
<evidence type="ECO:0000259" key="25">
    <source>
        <dbReference type="PROSITE" id="PS50948"/>
    </source>
</evidence>
<evidence type="ECO:0000256" key="2">
    <source>
        <dbReference type="ARBA" id="ARBA00022475"/>
    </source>
</evidence>
<dbReference type="InterPro" id="IPR000719">
    <property type="entry name" value="Prot_kinase_dom"/>
</dbReference>
<dbReference type="SUPFAM" id="SSF51110">
    <property type="entry name" value="alpha-D-mannose-specific plant lectins"/>
    <property type="match status" value="1"/>
</dbReference>
<keyword evidence="6 22" id="KW-0812">Transmembrane</keyword>
<evidence type="ECO:0000256" key="5">
    <source>
        <dbReference type="ARBA" id="ARBA00022679"/>
    </source>
</evidence>
<keyword evidence="4" id="KW-0597">Phosphoprotein</keyword>
<evidence type="ECO:0000256" key="19">
    <source>
        <dbReference type="PIRNR" id="PIRNR000641"/>
    </source>
</evidence>
<evidence type="ECO:0000256" key="7">
    <source>
        <dbReference type="ARBA" id="ARBA00022729"/>
    </source>
</evidence>
<keyword evidence="9 19" id="KW-0547">Nucleotide-binding</keyword>
<evidence type="ECO:0000256" key="12">
    <source>
        <dbReference type="ARBA" id="ARBA00022989"/>
    </source>
</evidence>
<dbReference type="SMART" id="SM00220">
    <property type="entry name" value="S_TKc"/>
    <property type="match status" value="1"/>
</dbReference>
<dbReference type="Proteomes" id="UP000027138">
    <property type="component" value="Unassembled WGS sequence"/>
</dbReference>
<dbReference type="SUPFAM" id="SSF56112">
    <property type="entry name" value="Protein kinase-like (PK-like)"/>
    <property type="match status" value="1"/>
</dbReference>
<keyword evidence="10 19" id="KW-0418">Kinase</keyword>
<evidence type="ECO:0000256" key="22">
    <source>
        <dbReference type="SAM" id="Phobius"/>
    </source>
</evidence>
<dbReference type="PROSITE" id="PS50011">
    <property type="entry name" value="PROTEIN_KINASE_DOM"/>
    <property type="match status" value="1"/>
</dbReference>
<proteinExistence type="inferred from homology"/>
<keyword evidence="11 19" id="KW-0067">ATP-binding</keyword>
<feature type="transmembrane region" description="Helical" evidence="22">
    <location>
        <begin position="474"/>
        <end position="496"/>
    </location>
</feature>
<comment type="catalytic activity">
    <reaction evidence="17 19">
        <text>L-threonyl-[protein] + ATP = O-phospho-L-threonyl-[protein] + ADP + H(+)</text>
        <dbReference type="Rhea" id="RHEA:46608"/>
        <dbReference type="Rhea" id="RHEA-COMP:11060"/>
        <dbReference type="Rhea" id="RHEA-COMP:11605"/>
        <dbReference type="ChEBI" id="CHEBI:15378"/>
        <dbReference type="ChEBI" id="CHEBI:30013"/>
        <dbReference type="ChEBI" id="CHEBI:30616"/>
        <dbReference type="ChEBI" id="CHEBI:61977"/>
        <dbReference type="ChEBI" id="CHEBI:456216"/>
        <dbReference type="EC" id="2.7.11.1"/>
    </reaction>
</comment>
<dbReference type="Pfam" id="PF01453">
    <property type="entry name" value="B_lectin"/>
    <property type="match status" value="1"/>
</dbReference>
<protein>
    <recommendedName>
        <fullName evidence="19">Receptor-like serine/threonine-protein kinase</fullName>
        <ecNumber evidence="19">2.7.11.1</ecNumber>
    </recommendedName>
</protein>
<dbReference type="InterPro" id="IPR000858">
    <property type="entry name" value="S_locus_glycoprot_dom"/>
</dbReference>
<keyword evidence="7" id="KW-0732">Signal</keyword>
<evidence type="ECO:0000256" key="20">
    <source>
        <dbReference type="PROSITE-ProRule" id="PRU10141"/>
    </source>
</evidence>
<dbReference type="GO" id="GO:0005886">
    <property type="term" value="C:plasma membrane"/>
    <property type="evidence" value="ECO:0007669"/>
    <property type="project" value="UniProtKB-SubCell"/>
</dbReference>
<evidence type="ECO:0000256" key="17">
    <source>
        <dbReference type="ARBA" id="ARBA00047899"/>
    </source>
</evidence>
<dbReference type="PANTHER" id="PTHR47974:SF19">
    <property type="entry name" value="RECEPTOR-LIKE SERINE_THREONINE-PROTEIN KINASE"/>
    <property type="match status" value="1"/>
</dbReference>
<feature type="domain" description="Protein kinase" evidence="23">
    <location>
        <begin position="525"/>
        <end position="796"/>
    </location>
</feature>
<dbReference type="Gene3D" id="3.30.200.20">
    <property type="entry name" value="Phosphorylase Kinase, domain 1"/>
    <property type="match status" value="1"/>
</dbReference>
<dbReference type="InterPro" id="IPR003609">
    <property type="entry name" value="Pan_app"/>
</dbReference>
<feature type="compositionally biased region" description="Basic and acidic residues" evidence="21">
    <location>
        <begin position="9"/>
        <end position="56"/>
    </location>
</feature>
<dbReference type="FunFam" id="3.30.200.20:FF:000370">
    <property type="entry name" value="Receptor-like protein kinase 4"/>
    <property type="match status" value="1"/>
</dbReference>
<accession>A0A067LBK7</accession>
<dbReference type="CDD" id="cd14066">
    <property type="entry name" value="STKc_IRAK"/>
    <property type="match status" value="1"/>
</dbReference>
<dbReference type="CDD" id="cd00028">
    <property type="entry name" value="B_lectin"/>
    <property type="match status" value="1"/>
</dbReference>
<keyword evidence="12 22" id="KW-1133">Transmembrane helix</keyword>